<evidence type="ECO:0000313" key="8">
    <source>
        <dbReference type="EMBL" id="OTP11130.1"/>
    </source>
</evidence>
<keyword evidence="2" id="KW-0547">Nucleotide-binding</keyword>
<dbReference type="CDD" id="cd18808">
    <property type="entry name" value="SF1_C_Upf1"/>
    <property type="match status" value="1"/>
</dbReference>
<comment type="caution">
    <text evidence="8">The sequence shown here is derived from an EMBL/GenBank/DDBJ whole genome shotgun (WGS) entry which is preliminary data.</text>
</comment>
<dbReference type="InterPro" id="IPR050534">
    <property type="entry name" value="Coronavir_polyprotein_1ab"/>
</dbReference>
<dbReference type="GO" id="GO:0016787">
    <property type="term" value="F:hydrolase activity"/>
    <property type="evidence" value="ECO:0007669"/>
    <property type="project" value="UniProtKB-KW"/>
</dbReference>
<evidence type="ECO:0000259" key="6">
    <source>
        <dbReference type="Pfam" id="PF13086"/>
    </source>
</evidence>
<dbReference type="PANTHER" id="PTHR43788:SF8">
    <property type="entry name" value="DNA-BINDING PROTEIN SMUBP-2"/>
    <property type="match status" value="1"/>
</dbReference>
<keyword evidence="3" id="KW-0378">Hydrolase</keyword>
<name>A0A242K0F2_9ENTE</name>
<sequence>MFKVGFLNDYSNRLNFYYSLQTYYYERRIVLKEQELKKYNQFLENSNHQQLQEELIKKSLSFLKQELQRSNNPTHTFTFASYKKEFKKFIERFLVIGSSTHSIINSIAPGAILDYVIIDEASQQDIIPGILGLGCARNIVIVGDRKQLSHIPMNTKVESPSVYFDCNKNSLLDSFVQLFSHKVPITLLKEHYRCHPKIIQFCNQQFYDNQLIPMTSDKGEPALELIITSKGNHTRNRSNLREIESFLEVGPLDNKDVGFIAPFNNQIQLANQYLSEDFLKATIHKFQGRECKEIIFSTVLDKKRDSQNIIDFVDSSNLVNVAVSRAIKKFTLITGDEVFTSNNKSLAALIRYIRSVSYTHLDVYKRQSKRVVNYCKVMCVFSH</sequence>
<evidence type="ECO:0000256" key="3">
    <source>
        <dbReference type="ARBA" id="ARBA00022801"/>
    </source>
</evidence>
<feature type="domain" description="DNA2/NAM7 helicase-like C-terminal" evidence="7">
    <location>
        <begin position="169"/>
        <end position="216"/>
    </location>
</feature>
<dbReference type="Gene3D" id="3.40.50.300">
    <property type="entry name" value="P-loop containing nucleotide triphosphate hydrolases"/>
    <property type="match status" value="2"/>
</dbReference>
<dbReference type="Pfam" id="PF13086">
    <property type="entry name" value="AAA_11"/>
    <property type="match status" value="1"/>
</dbReference>
<accession>A0A242K0F2</accession>
<reference evidence="8 9" key="1">
    <citation type="submission" date="2017-05" db="EMBL/GenBank/DDBJ databases">
        <title>The Genome Sequence of Enterococcus sp. 10A9_DIV0425.</title>
        <authorList>
            <consortium name="The Broad Institute Genomics Platform"/>
            <consortium name="The Broad Institute Genomic Center for Infectious Diseases"/>
            <person name="Earl A."/>
            <person name="Manson A."/>
            <person name="Schwartman J."/>
            <person name="Gilmore M."/>
            <person name="Abouelleil A."/>
            <person name="Cao P."/>
            <person name="Chapman S."/>
            <person name="Cusick C."/>
            <person name="Shea T."/>
            <person name="Young S."/>
            <person name="Neafsey D."/>
            <person name="Nusbaum C."/>
            <person name="Birren B."/>
        </authorList>
    </citation>
    <scope>NUCLEOTIDE SEQUENCE [LARGE SCALE GENOMIC DNA]</scope>
    <source>
        <strain evidence="8 9">10A9_DIV0425</strain>
    </source>
</reference>
<feature type="domain" description="DNA2/NAM7 helicase-like C-terminal" evidence="7">
    <location>
        <begin position="231"/>
        <end position="333"/>
    </location>
</feature>
<evidence type="ECO:0000313" key="9">
    <source>
        <dbReference type="Proteomes" id="UP000194933"/>
    </source>
</evidence>
<evidence type="ECO:0000259" key="7">
    <source>
        <dbReference type="Pfam" id="PF13087"/>
    </source>
</evidence>
<evidence type="ECO:0000256" key="1">
    <source>
        <dbReference type="ARBA" id="ARBA00007913"/>
    </source>
</evidence>
<evidence type="ECO:0008006" key="10">
    <source>
        <dbReference type="Google" id="ProtNLM"/>
    </source>
</evidence>
<protein>
    <recommendedName>
        <fullName evidence="10">DNA2/NAM7 helicase-like C-terminal domain-containing protein</fullName>
    </recommendedName>
</protein>
<keyword evidence="5" id="KW-0067">ATP-binding</keyword>
<dbReference type="Proteomes" id="UP000194933">
    <property type="component" value="Unassembled WGS sequence"/>
</dbReference>
<proteinExistence type="inferred from homology"/>
<evidence type="ECO:0000256" key="2">
    <source>
        <dbReference type="ARBA" id="ARBA00022741"/>
    </source>
</evidence>
<dbReference type="GO" id="GO:0043139">
    <property type="term" value="F:5'-3' DNA helicase activity"/>
    <property type="evidence" value="ECO:0007669"/>
    <property type="project" value="TreeGrafter"/>
</dbReference>
<dbReference type="Pfam" id="PF13087">
    <property type="entry name" value="AAA_12"/>
    <property type="match status" value="2"/>
</dbReference>
<dbReference type="SUPFAM" id="SSF52540">
    <property type="entry name" value="P-loop containing nucleoside triphosphate hydrolases"/>
    <property type="match status" value="1"/>
</dbReference>
<evidence type="ECO:0000256" key="5">
    <source>
        <dbReference type="ARBA" id="ARBA00022840"/>
    </source>
</evidence>
<dbReference type="EMBL" id="NGMO01000002">
    <property type="protein sequence ID" value="OTP11130.1"/>
    <property type="molecule type" value="Genomic_DNA"/>
</dbReference>
<dbReference type="STRING" id="1987383.A5844_001264"/>
<gene>
    <name evidence="8" type="ORF">A5844_001264</name>
</gene>
<dbReference type="InterPro" id="IPR041679">
    <property type="entry name" value="DNA2/NAM7-like_C"/>
</dbReference>
<dbReference type="InterPro" id="IPR041677">
    <property type="entry name" value="DNA2/NAM7_AAA_11"/>
</dbReference>
<comment type="similarity">
    <text evidence="1">Belongs to the DNA2/NAM7 helicase family.</text>
</comment>
<keyword evidence="9" id="KW-1185">Reference proteome</keyword>
<dbReference type="PANTHER" id="PTHR43788">
    <property type="entry name" value="DNA2/NAM7 HELICASE FAMILY MEMBER"/>
    <property type="match status" value="1"/>
</dbReference>
<dbReference type="InterPro" id="IPR027417">
    <property type="entry name" value="P-loop_NTPase"/>
</dbReference>
<organism evidence="8 9">
    <name type="scientific">Candidatus Enterococcus wittei</name>
    <dbReference type="NCBI Taxonomy" id="1987383"/>
    <lineage>
        <taxon>Bacteria</taxon>
        <taxon>Bacillati</taxon>
        <taxon>Bacillota</taxon>
        <taxon>Bacilli</taxon>
        <taxon>Lactobacillales</taxon>
        <taxon>Enterococcaceae</taxon>
        <taxon>Enterococcus</taxon>
    </lineage>
</organism>
<dbReference type="GO" id="GO:0005524">
    <property type="term" value="F:ATP binding"/>
    <property type="evidence" value="ECO:0007669"/>
    <property type="project" value="UniProtKB-KW"/>
</dbReference>
<evidence type="ECO:0000256" key="4">
    <source>
        <dbReference type="ARBA" id="ARBA00022806"/>
    </source>
</evidence>
<dbReference type="InterPro" id="IPR047187">
    <property type="entry name" value="SF1_C_Upf1"/>
</dbReference>
<keyword evidence="4" id="KW-0347">Helicase</keyword>
<feature type="domain" description="DNA2/NAM7 helicase helicase" evidence="6">
    <location>
        <begin position="37"/>
        <end position="149"/>
    </location>
</feature>
<dbReference type="AlphaFoldDB" id="A0A242K0F2"/>